<sequence length="283" mass="34307">MQKSQAFKQQIWEQCIGFLKTPDVLLNKQLLPYPNLEVKINPGENVQVSYETIQELQKQQYLGKRVELFFKEWLEKQQESKCLAFSLQIIKDKLTLGEFDFLWKKGNHYLHTELVYKQYIFIRNLGENELENWVGPNKKDFLHWKLKKLKERQFPLLYQASTEKILKEKLNLKSTDFQQNICFKAQMFIHFKEEQNQFIGINSDAILGRWYYAHEFKNQLFNAYKFMVLPKQDWPVLPQKEIWLPWETFDEILKKVNQSIQQKRSVKLWMKTPAQIFQLFVIW</sequence>
<evidence type="ECO:0008006" key="3">
    <source>
        <dbReference type="Google" id="ProtNLM"/>
    </source>
</evidence>
<gene>
    <name evidence="1" type="ORF">GCM10010831_18760</name>
</gene>
<comment type="caution">
    <text evidence="1">The sequence shown here is derived from an EMBL/GenBank/DDBJ whole genome shotgun (WGS) entry which is preliminary data.</text>
</comment>
<dbReference type="InterPro" id="IPR015003">
    <property type="entry name" value="DUF1853"/>
</dbReference>
<dbReference type="RefSeq" id="WP_188406590.1">
    <property type="nucleotide sequence ID" value="NZ_BMGL01000010.1"/>
</dbReference>
<reference evidence="1 2" key="1">
    <citation type="journal article" date="2014" name="Int. J. Syst. Evol. Microbiol.">
        <title>Complete genome sequence of Corynebacterium casei LMG S-19264T (=DSM 44701T), isolated from a smear-ripened cheese.</title>
        <authorList>
            <consortium name="US DOE Joint Genome Institute (JGI-PGF)"/>
            <person name="Walter F."/>
            <person name="Albersmeier A."/>
            <person name="Kalinowski J."/>
            <person name="Ruckert C."/>
        </authorList>
    </citation>
    <scope>NUCLEOTIDE SEQUENCE [LARGE SCALE GENOMIC DNA]</scope>
    <source>
        <strain evidence="1 2">CGMCC 1.12925</strain>
    </source>
</reference>
<dbReference type="Proteomes" id="UP000599688">
    <property type="component" value="Unassembled WGS sequence"/>
</dbReference>
<evidence type="ECO:0000313" key="2">
    <source>
        <dbReference type="Proteomes" id="UP000599688"/>
    </source>
</evidence>
<dbReference type="AlphaFoldDB" id="A0A917E9X8"/>
<name>A0A917E9X8_9FLAO</name>
<accession>A0A917E9X8</accession>
<protein>
    <recommendedName>
        <fullName evidence="3">DUF1853 domain-containing protein</fullName>
    </recommendedName>
</protein>
<evidence type="ECO:0000313" key="1">
    <source>
        <dbReference type="EMBL" id="GGE17779.1"/>
    </source>
</evidence>
<keyword evidence="2" id="KW-1185">Reference proteome</keyword>
<organism evidence="1 2">
    <name type="scientific">Psychroflexus salis</name>
    <dbReference type="NCBI Taxonomy" id="1526574"/>
    <lineage>
        <taxon>Bacteria</taxon>
        <taxon>Pseudomonadati</taxon>
        <taxon>Bacteroidota</taxon>
        <taxon>Flavobacteriia</taxon>
        <taxon>Flavobacteriales</taxon>
        <taxon>Flavobacteriaceae</taxon>
        <taxon>Psychroflexus</taxon>
    </lineage>
</organism>
<dbReference type="Pfam" id="PF08907">
    <property type="entry name" value="DUF1853"/>
    <property type="match status" value="1"/>
</dbReference>
<proteinExistence type="predicted"/>
<dbReference type="EMBL" id="BMGL01000010">
    <property type="protein sequence ID" value="GGE17779.1"/>
    <property type="molecule type" value="Genomic_DNA"/>
</dbReference>